<feature type="transmembrane region" description="Helical" evidence="5">
    <location>
        <begin position="190"/>
        <end position="210"/>
    </location>
</feature>
<evidence type="ECO:0000256" key="2">
    <source>
        <dbReference type="ARBA" id="ARBA00022692"/>
    </source>
</evidence>
<accession>A0ABS4KJI2</accession>
<keyword evidence="4 5" id="KW-0472">Membrane</keyword>
<feature type="transmembrane region" description="Helical" evidence="5">
    <location>
        <begin position="298"/>
        <end position="315"/>
    </location>
</feature>
<evidence type="ECO:0000256" key="4">
    <source>
        <dbReference type="ARBA" id="ARBA00023136"/>
    </source>
</evidence>
<dbReference type="RefSeq" id="WP_209660237.1">
    <property type="nucleotide sequence ID" value="NZ_JAGGLI010000009.1"/>
</dbReference>
<keyword evidence="2 5" id="KW-0812">Transmembrane</keyword>
<evidence type="ECO:0000313" key="7">
    <source>
        <dbReference type="EMBL" id="MBP2027286.1"/>
    </source>
</evidence>
<dbReference type="Proteomes" id="UP001314903">
    <property type="component" value="Unassembled WGS sequence"/>
</dbReference>
<comment type="caution">
    <text evidence="7">The sequence shown here is derived from an EMBL/GenBank/DDBJ whole genome shotgun (WGS) entry which is preliminary data.</text>
</comment>
<comment type="subcellular location">
    <subcellularLocation>
        <location evidence="1">Membrane</location>
        <topology evidence="1">Multi-pass membrane protein</topology>
    </subcellularLocation>
</comment>
<evidence type="ECO:0000256" key="5">
    <source>
        <dbReference type="SAM" id="Phobius"/>
    </source>
</evidence>
<evidence type="ECO:0000259" key="6">
    <source>
        <dbReference type="Pfam" id="PF12698"/>
    </source>
</evidence>
<feature type="domain" description="ABC-2 type transporter transmembrane" evidence="6">
    <location>
        <begin position="22"/>
        <end position="375"/>
    </location>
</feature>
<dbReference type="Gene3D" id="3.40.1710.10">
    <property type="entry name" value="abc type-2 transporter like domain"/>
    <property type="match status" value="1"/>
</dbReference>
<dbReference type="EMBL" id="JAGGLI010000009">
    <property type="protein sequence ID" value="MBP2027286.1"/>
    <property type="molecule type" value="Genomic_DNA"/>
</dbReference>
<organism evidence="7 8">
    <name type="scientific">Acetoanaerobium pronyense</name>
    <dbReference type="NCBI Taxonomy" id="1482736"/>
    <lineage>
        <taxon>Bacteria</taxon>
        <taxon>Bacillati</taxon>
        <taxon>Bacillota</taxon>
        <taxon>Clostridia</taxon>
        <taxon>Peptostreptococcales</taxon>
        <taxon>Filifactoraceae</taxon>
        <taxon>Acetoanaerobium</taxon>
    </lineage>
</organism>
<dbReference type="InterPro" id="IPR013525">
    <property type="entry name" value="ABC2_TM"/>
</dbReference>
<keyword evidence="8" id="KW-1185">Reference proteome</keyword>
<feature type="transmembrane region" description="Helical" evidence="5">
    <location>
        <begin position="230"/>
        <end position="254"/>
    </location>
</feature>
<dbReference type="PANTHER" id="PTHR43229:SF3">
    <property type="entry name" value="ABC-TYPE MULTIDRUG TRANSPORT SYSTEM, PERMEASE COMPONENT"/>
    <property type="match status" value="1"/>
</dbReference>
<name>A0ABS4KJI2_9FIRM</name>
<dbReference type="PANTHER" id="PTHR43229">
    <property type="entry name" value="NODULATION PROTEIN J"/>
    <property type="match status" value="1"/>
</dbReference>
<gene>
    <name evidence="7" type="ORF">J2Z35_001080</name>
</gene>
<proteinExistence type="predicted"/>
<keyword evidence="3 5" id="KW-1133">Transmembrane helix</keyword>
<reference evidence="7 8" key="1">
    <citation type="submission" date="2021-03" db="EMBL/GenBank/DDBJ databases">
        <title>Genomic Encyclopedia of Type Strains, Phase IV (KMG-IV): sequencing the most valuable type-strain genomes for metagenomic binning, comparative biology and taxonomic classification.</title>
        <authorList>
            <person name="Goeker M."/>
        </authorList>
    </citation>
    <scope>NUCLEOTIDE SEQUENCE [LARGE SCALE GENOMIC DNA]</scope>
    <source>
        <strain evidence="7 8">DSM 27512</strain>
    </source>
</reference>
<dbReference type="Pfam" id="PF12698">
    <property type="entry name" value="ABC2_membrane_3"/>
    <property type="match status" value="1"/>
</dbReference>
<sequence length="388" mass="43443">MPVFKLCLIIFKRKAKQIAIYFGVFIMVSILFASAGTPNEQIGFSQSKTRIAIFAQESTPLVDGLKEALSDIAVFMDIEDSDEAIQDALYFREISYVIRVPEGFSDSFMAGEEPLITKTTLGDASSSIYVNIKIEQYFNLARLYLNLIPEIDQITLKNFVLEDISKETNVSMAGLEVASSEGAMKFYFNYLAYTFMFVAIMGVSTIMLVFNDIKIKRRNSCSPISSKDTVIQIFMAVTVFSFFSWIVLVSMSLYFGRHEIRHENTLYFILNSFIFMLCISSLSFLIGNLVKGREAISGAANIITLGACFISGVFVPQEIMSEKVLNIASFFPTYWYVKGNGLISSMTNLNIFKIGPLSNAMLIQIGFALAFFVLAMVIGKRNRLASEE</sequence>
<feature type="transmembrane region" description="Helical" evidence="5">
    <location>
        <begin position="266"/>
        <end position="286"/>
    </location>
</feature>
<protein>
    <submittedName>
        <fullName evidence="7">ABC-2 type transport system permease protein</fullName>
    </submittedName>
</protein>
<evidence type="ECO:0000256" key="1">
    <source>
        <dbReference type="ARBA" id="ARBA00004141"/>
    </source>
</evidence>
<evidence type="ECO:0000256" key="3">
    <source>
        <dbReference type="ARBA" id="ARBA00022989"/>
    </source>
</evidence>
<dbReference type="InterPro" id="IPR051784">
    <property type="entry name" value="Nod_factor_ABC_transporter"/>
</dbReference>
<feature type="transmembrane region" description="Helical" evidence="5">
    <location>
        <begin position="18"/>
        <end position="37"/>
    </location>
</feature>
<evidence type="ECO:0000313" key="8">
    <source>
        <dbReference type="Proteomes" id="UP001314903"/>
    </source>
</evidence>
<feature type="transmembrane region" description="Helical" evidence="5">
    <location>
        <begin position="361"/>
        <end position="379"/>
    </location>
</feature>